<feature type="chain" id="PRO_5035744116" description="Secreted protein" evidence="1">
    <location>
        <begin position="21"/>
        <end position="326"/>
    </location>
</feature>
<dbReference type="AlphaFoldDB" id="A0A8S1HA69"/>
<evidence type="ECO:0008006" key="4">
    <source>
        <dbReference type="Google" id="ProtNLM"/>
    </source>
</evidence>
<accession>A0A8S1HA69</accession>
<gene>
    <name evidence="2" type="ORF">CAUJ_LOCUS7427</name>
</gene>
<evidence type="ECO:0000256" key="1">
    <source>
        <dbReference type="SAM" id="SignalP"/>
    </source>
</evidence>
<name>A0A8S1HA69_9PELO</name>
<feature type="signal peptide" evidence="1">
    <location>
        <begin position="1"/>
        <end position="20"/>
    </location>
</feature>
<comment type="caution">
    <text evidence="2">The sequence shown here is derived from an EMBL/GenBank/DDBJ whole genome shotgun (WGS) entry which is preliminary data.</text>
</comment>
<dbReference type="OrthoDB" id="5837358at2759"/>
<reference evidence="2" key="1">
    <citation type="submission" date="2020-10" db="EMBL/GenBank/DDBJ databases">
        <authorList>
            <person name="Kikuchi T."/>
        </authorList>
    </citation>
    <scope>NUCLEOTIDE SEQUENCE</scope>
    <source>
        <strain evidence="2">NKZ352</strain>
    </source>
</reference>
<dbReference type="EMBL" id="CAJGYM010000021">
    <property type="protein sequence ID" value="CAD6191508.1"/>
    <property type="molecule type" value="Genomic_DNA"/>
</dbReference>
<keyword evidence="1" id="KW-0732">Signal</keyword>
<dbReference type="Proteomes" id="UP000835052">
    <property type="component" value="Unassembled WGS sequence"/>
</dbReference>
<evidence type="ECO:0000313" key="2">
    <source>
        <dbReference type="EMBL" id="CAD6191508.1"/>
    </source>
</evidence>
<sequence>MRLWLLVPTVILPFFSTVQAGANLEVLTNLACEQNPKLSICKRNRETKSVKTEERDEVVEKEEMIMPPPMPFGDRKKDVAKSIDKAVGAKKEVATLPQLTDEEARVLQAKCAKVAPLVQEHCAKGKVTAQNAGRCAAYFRDCGRFIPRSDPLGAIANSWSSGVNINLATVGVNGIPYYPINEEGGVGVGVGLGIPFGAWGGGASTSVGVRDYFQGDQEAGANWYDGKYGYKNHWSIPLVQSLGVEGGQHNTVGFPLHGPNAGVLNVDNGYGVGGYYGHNDHVGVDWRRGDVVHNFGVGVPFAGVGVNTGQAVSFPSLDTFLNAGKK</sequence>
<keyword evidence="3" id="KW-1185">Reference proteome</keyword>
<organism evidence="2 3">
    <name type="scientific">Caenorhabditis auriculariae</name>
    <dbReference type="NCBI Taxonomy" id="2777116"/>
    <lineage>
        <taxon>Eukaryota</taxon>
        <taxon>Metazoa</taxon>
        <taxon>Ecdysozoa</taxon>
        <taxon>Nematoda</taxon>
        <taxon>Chromadorea</taxon>
        <taxon>Rhabditida</taxon>
        <taxon>Rhabditina</taxon>
        <taxon>Rhabditomorpha</taxon>
        <taxon>Rhabditoidea</taxon>
        <taxon>Rhabditidae</taxon>
        <taxon>Peloderinae</taxon>
        <taxon>Caenorhabditis</taxon>
    </lineage>
</organism>
<dbReference type="PANTHER" id="PTHR36937">
    <property type="entry name" value="PROTEIN CBG20935-RELATED"/>
    <property type="match status" value="1"/>
</dbReference>
<protein>
    <recommendedName>
        <fullName evidence="4">Secreted protein</fullName>
    </recommendedName>
</protein>
<proteinExistence type="predicted"/>
<dbReference type="PANTHER" id="PTHR36937:SF4">
    <property type="entry name" value="SECRETED PROTEIN"/>
    <property type="match status" value="1"/>
</dbReference>
<evidence type="ECO:0000313" key="3">
    <source>
        <dbReference type="Proteomes" id="UP000835052"/>
    </source>
</evidence>